<protein>
    <recommendedName>
        <fullName evidence="2">Type II secretion system protein</fullName>
    </recommendedName>
</protein>
<accession>A0A6A8MD09</accession>
<proteinExistence type="predicted"/>
<evidence type="ECO:0000313" key="1">
    <source>
        <dbReference type="EMBL" id="MST69506.1"/>
    </source>
</evidence>
<name>A0A6A8MD09_9FIRM</name>
<dbReference type="RefSeq" id="WP_154572976.1">
    <property type="nucleotide sequence ID" value="NZ_VUNB01000006.1"/>
</dbReference>
<comment type="caution">
    <text evidence="1">The sequence shown here is derived from an EMBL/GenBank/DDBJ whole genome shotgun (WGS) entry which is preliminary data.</text>
</comment>
<sequence length="134" mass="14825">MEILIALLIFSLVSAVSLAFFVRAREMNREAAEKAWASDRVSDVSEILRSSSSIDDFSGRLEKAFPGMRETRAGKYSWIQWYDSSMTAVNDGKGSIALKVTAFRDGGMIRGRIVIKNVETGDTIYSSSCSHYAP</sequence>
<dbReference type="AlphaFoldDB" id="A0A6A8MD09"/>
<gene>
    <name evidence="1" type="ORF">FYJ66_07910</name>
</gene>
<reference evidence="1" key="1">
    <citation type="submission" date="2019-09" db="EMBL/GenBank/DDBJ databases">
        <title>In-depth cultivation of the pig gut microbiome towards novel bacterial diversity and tailored functional studies.</title>
        <authorList>
            <person name="Wylensek D."/>
            <person name="Hitch T.C.A."/>
            <person name="Clavel T."/>
        </authorList>
    </citation>
    <scope>NUCLEOTIDE SEQUENCE</scope>
    <source>
        <strain evidence="1">RF-744-FAT-WT-3</strain>
    </source>
</reference>
<evidence type="ECO:0008006" key="2">
    <source>
        <dbReference type="Google" id="ProtNLM"/>
    </source>
</evidence>
<dbReference type="EMBL" id="VUNB01000006">
    <property type="protein sequence ID" value="MST69506.1"/>
    <property type="molecule type" value="Genomic_DNA"/>
</dbReference>
<organism evidence="1">
    <name type="scientific">Baileyella intestinalis</name>
    <dbReference type="NCBI Taxonomy" id="2606709"/>
    <lineage>
        <taxon>Bacteria</taxon>
        <taxon>Bacillati</taxon>
        <taxon>Bacillota</taxon>
        <taxon>Clostridia</taxon>
        <taxon>Peptostreptococcales</taxon>
        <taxon>Anaerovoracaceae</taxon>
        <taxon>Baileyella</taxon>
    </lineage>
</organism>